<dbReference type="PROSITE" id="PS50893">
    <property type="entry name" value="ABC_TRANSPORTER_2"/>
    <property type="match status" value="1"/>
</dbReference>
<evidence type="ECO:0000256" key="1">
    <source>
        <dbReference type="ARBA" id="ARBA00005417"/>
    </source>
</evidence>
<comment type="similarity">
    <text evidence="1">Belongs to the ABC transporter superfamily.</text>
</comment>
<feature type="domain" description="ABC transporter" evidence="5">
    <location>
        <begin position="1"/>
        <end position="237"/>
    </location>
</feature>
<dbReference type="InterPro" id="IPR050319">
    <property type="entry name" value="ABC_transp_ATP-bind"/>
</dbReference>
<dbReference type="AlphaFoldDB" id="A0AA41Q8K0"/>
<dbReference type="PANTHER" id="PTHR43776">
    <property type="entry name" value="TRANSPORT ATP-BINDING PROTEIN"/>
    <property type="match status" value="1"/>
</dbReference>
<evidence type="ECO:0000313" key="7">
    <source>
        <dbReference type="Proteomes" id="UP001165378"/>
    </source>
</evidence>
<evidence type="ECO:0000256" key="2">
    <source>
        <dbReference type="ARBA" id="ARBA00022448"/>
    </source>
</evidence>
<evidence type="ECO:0000256" key="3">
    <source>
        <dbReference type="ARBA" id="ARBA00022741"/>
    </source>
</evidence>
<dbReference type="InterPro" id="IPR017871">
    <property type="entry name" value="ABC_transporter-like_CS"/>
</dbReference>
<dbReference type="PROSITE" id="PS00211">
    <property type="entry name" value="ABC_TRANSPORTER_1"/>
    <property type="match status" value="1"/>
</dbReference>
<dbReference type="SUPFAM" id="SSF52540">
    <property type="entry name" value="P-loop containing nucleoside triphosphate hydrolases"/>
    <property type="match status" value="1"/>
</dbReference>
<dbReference type="EMBL" id="JAKFHA010000045">
    <property type="protein sequence ID" value="MCF2533212.1"/>
    <property type="molecule type" value="Genomic_DNA"/>
</dbReference>
<dbReference type="CDD" id="cd03257">
    <property type="entry name" value="ABC_NikE_OppD_transporters"/>
    <property type="match status" value="1"/>
</dbReference>
<accession>A0AA41Q8K0</accession>
<dbReference type="InterPro" id="IPR027417">
    <property type="entry name" value="P-loop_NTPase"/>
</dbReference>
<sequence length="256" mass="27523">MRKTFGDFVAVDDVAFRLEVGGSLAVVGESGSGKTTTARMIAGLEQPTAGSIAVAGKERGPGRPRGAGRRARAREIQMVFQDPYSSLDRRQRVRDAVAEAVRLHRPLRGPALAARVDELLDLVGVDERQAGSLPRALSGGQRQRVAIARALAAEPQVLILDEAVAALDVSIQAQILNLLAHIRTTTGTTLLFITHDLGVVPHICDEVLVMRSGQVVESGPVPSVLREPQHDYTRRLVASVPKPGWKPRRRAQPPAA</sequence>
<dbReference type="SMART" id="SM00382">
    <property type="entry name" value="AAA"/>
    <property type="match status" value="1"/>
</dbReference>
<gene>
    <name evidence="6" type="ORF">LZ495_39180</name>
</gene>
<reference evidence="6" key="1">
    <citation type="submission" date="2022-01" db="EMBL/GenBank/DDBJ databases">
        <title>Genome-Based Taxonomic Classification of the Phylum Actinobacteria.</title>
        <authorList>
            <person name="Gao Y."/>
        </authorList>
    </citation>
    <scope>NUCLEOTIDE SEQUENCE</scope>
    <source>
        <strain evidence="6">KLBMP 8922</strain>
    </source>
</reference>
<dbReference type="PANTHER" id="PTHR43776:SF7">
    <property type="entry name" value="D,D-DIPEPTIDE TRANSPORT ATP-BINDING PROTEIN DDPF-RELATED"/>
    <property type="match status" value="1"/>
</dbReference>
<comment type="caution">
    <text evidence="6">The sequence shown here is derived from an EMBL/GenBank/DDBJ whole genome shotgun (WGS) entry which is preliminary data.</text>
</comment>
<proteinExistence type="inferred from homology"/>
<keyword evidence="4 6" id="KW-0067">ATP-binding</keyword>
<dbReference type="GO" id="GO:0005524">
    <property type="term" value="F:ATP binding"/>
    <property type="evidence" value="ECO:0007669"/>
    <property type="project" value="UniProtKB-KW"/>
</dbReference>
<dbReference type="InterPro" id="IPR003439">
    <property type="entry name" value="ABC_transporter-like_ATP-bd"/>
</dbReference>
<protein>
    <submittedName>
        <fullName evidence="6">ATP-binding cassette domain-containing protein</fullName>
    </submittedName>
</protein>
<dbReference type="GO" id="GO:0016887">
    <property type="term" value="F:ATP hydrolysis activity"/>
    <property type="evidence" value="ECO:0007669"/>
    <property type="project" value="InterPro"/>
</dbReference>
<name>A0AA41Q8K0_9ACTN</name>
<dbReference type="GO" id="GO:0055085">
    <property type="term" value="P:transmembrane transport"/>
    <property type="evidence" value="ECO:0007669"/>
    <property type="project" value="UniProtKB-ARBA"/>
</dbReference>
<evidence type="ECO:0000256" key="4">
    <source>
        <dbReference type="ARBA" id="ARBA00022840"/>
    </source>
</evidence>
<dbReference type="Gene3D" id="3.40.50.300">
    <property type="entry name" value="P-loop containing nucleotide triphosphate hydrolases"/>
    <property type="match status" value="1"/>
</dbReference>
<evidence type="ECO:0000313" key="6">
    <source>
        <dbReference type="EMBL" id="MCF2533212.1"/>
    </source>
</evidence>
<dbReference type="Pfam" id="PF00005">
    <property type="entry name" value="ABC_tran"/>
    <property type="match status" value="1"/>
</dbReference>
<dbReference type="Proteomes" id="UP001165378">
    <property type="component" value="Unassembled WGS sequence"/>
</dbReference>
<organism evidence="6 7">
    <name type="scientific">Yinghuangia soli</name>
    <dbReference type="NCBI Taxonomy" id="2908204"/>
    <lineage>
        <taxon>Bacteria</taxon>
        <taxon>Bacillati</taxon>
        <taxon>Actinomycetota</taxon>
        <taxon>Actinomycetes</taxon>
        <taxon>Kitasatosporales</taxon>
        <taxon>Streptomycetaceae</taxon>
        <taxon>Yinghuangia</taxon>
    </lineage>
</organism>
<keyword evidence="3" id="KW-0547">Nucleotide-binding</keyword>
<keyword evidence="7" id="KW-1185">Reference proteome</keyword>
<evidence type="ECO:0000259" key="5">
    <source>
        <dbReference type="PROSITE" id="PS50893"/>
    </source>
</evidence>
<dbReference type="InterPro" id="IPR003593">
    <property type="entry name" value="AAA+_ATPase"/>
</dbReference>
<keyword evidence="2" id="KW-0813">Transport</keyword>